<evidence type="ECO:0000256" key="1">
    <source>
        <dbReference type="ARBA" id="ARBA00022483"/>
    </source>
</evidence>
<dbReference type="STRING" id="595528.A0A0D2WJQ2"/>
<dbReference type="Gene3D" id="1.20.58.1100">
    <property type="match status" value="1"/>
</dbReference>
<dbReference type="InterPro" id="IPR035892">
    <property type="entry name" value="C2_domain_sf"/>
</dbReference>
<feature type="region of interest" description="Disordered" evidence="4">
    <location>
        <begin position="806"/>
        <end position="841"/>
    </location>
</feature>
<feature type="compositionally biased region" description="Low complexity" evidence="4">
    <location>
        <begin position="938"/>
        <end position="955"/>
    </location>
</feature>
<evidence type="ECO:0000256" key="2">
    <source>
        <dbReference type="ARBA" id="ARBA00022723"/>
    </source>
</evidence>
<organism evidence="6 7">
    <name type="scientific">Capsaspora owczarzaki (strain ATCC 30864)</name>
    <dbReference type="NCBI Taxonomy" id="595528"/>
    <lineage>
        <taxon>Eukaryota</taxon>
        <taxon>Filasterea</taxon>
        <taxon>Capsaspora</taxon>
    </lineage>
</organism>
<feature type="compositionally biased region" description="Pro residues" evidence="4">
    <location>
        <begin position="1210"/>
        <end position="1228"/>
    </location>
</feature>
<dbReference type="CDD" id="cd20831">
    <property type="entry name" value="C1_dGM13116p-like"/>
    <property type="match status" value="1"/>
</dbReference>
<dbReference type="InterPro" id="IPR046349">
    <property type="entry name" value="C1-like_sf"/>
</dbReference>
<accession>A0A0D2WJQ2</accession>
<dbReference type="OrthoDB" id="10053234at2759"/>
<dbReference type="Pfam" id="PF00130">
    <property type="entry name" value="C1_1"/>
    <property type="match status" value="1"/>
</dbReference>
<dbReference type="GO" id="GO:0046872">
    <property type="term" value="F:metal ion binding"/>
    <property type="evidence" value="ECO:0007669"/>
    <property type="project" value="UniProtKB-KW"/>
</dbReference>
<dbReference type="PANTHER" id="PTHR45999:SF4">
    <property type="entry name" value="UNC-13-4A, ISOFORM B"/>
    <property type="match status" value="1"/>
</dbReference>
<protein>
    <recommendedName>
        <fullName evidence="5">Phorbol-ester/DAG-type domain-containing protein</fullName>
    </recommendedName>
</protein>
<dbReference type="PROSITE" id="PS00479">
    <property type="entry name" value="ZF_DAG_PE_1"/>
    <property type="match status" value="1"/>
</dbReference>
<dbReference type="Pfam" id="PF06292">
    <property type="entry name" value="MUN"/>
    <property type="match status" value="1"/>
</dbReference>
<keyword evidence="3" id="KW-0862">Zinc</keyword>
<reference evidence="7" key="1">
    <citation type="submission" date="2011-02" db="EMBL/GenBank/DDBJ databases">
        <title>The Genome Sequence of Capsaspora owczarzaki ATCC 30864.</title>
        <authorList>
            <person name="Russ C."/>
            <person name="Cuomo C."/>
            <person name="Burger G."/>
            <person name="Gray M.W."/>
            <person name="Holland P.W.H."/>
            <person name="King N."/>
            <person name="Lang F.B.F."/>
            <person name="Roger A.J."/>
            <person name="Ruiz-Trillo I."/>
            <person name="Young S.K."/>
            <person name="Zeng Q."/>
            <person name="Gargeya S."/>
            <person name="Alvarado L."/>
            <person name="Berlin A."/>
            <person name="Chapman S.B."/>
            <person name="Chen Z."/>
            <person name="Freedman E."/>
            <person name="Gellesch M."/>
            <person name="Goldberg J."/>
            <person name="Griggs A."/>
            <person name="Gujja S."/>
            <person name="Heilman E."/>
            <person name="Heiman D."/>
            <person name="Howarth C."/>
            <person name="Mehta T."/>
            <person name="Neiman D."/>
            <person name="Pearson M."/>
            <person name="Roberts A."/>
            <person name="Saif S."/>
            <person name="Shea T."/>
            <person name="Shenoy N."/>
            <person name="Sisk P."/>
            <person name="Stolte C."/>
            <person name="Sykes S."/>
            <person name="White J."/>
            <person name="Yandava C."/>
            <person name="Haas B."/>
            <person name="Nusbaum C."/>
            <person name="Birren B."/>
        </authorList>
    </citation>
    <scope>NUCLEOTIDE SEQUENCE</scope>
    <source>
        <strain evidence="7">ATCC 30864</strain>
    </source>
</reference>
<evidence type="ECO:0000313" key="7">
    <source>
        <dbReference type="Proteomes" id="UP000008743"/>
    </source>
</evidence>
<dbReference type="EMBL" id="KE346361">
    <property type="protein sequence ID" value="KJE90355.1"/>
    <property type="molecule type" value="Genomic_DNA"/>
</dbReference>
<dbReference type="PANTHER" id="PTHR45999">
    <property type="entry name" value="UNC-13-4A, ISOFORM B"/>
    <property type="match status" value="1"/>
</dbReference>
<dbReference type="Gene3D" id="3.30.60.20">
    <property type="match status" value="1"/>
</dbReference>
<evidence type="ECO:0000259" key="5">
    <source>
        <dbReference type="PROSITE" id="PS00479"/>
    </source>
</evidence>
<feature type="domain" description="Phorbol-ester/DAG-type" evidence="5">
    <location>
        <begin position="1331"/>
        <end position="1379"/>
    </location>
</feature>
<proteinExistence type="predicted"/>
<keyword evidence="7" id="KW-1185">Reference proteome</keyword>
<dbReference type="SMART" id="SM00109">
    <property type="entry name" value="C1"/>
    <property type="match status" value="1"/>
</dbReference>
<sequence length="1381" mass="148934">MSFSRIAHFEPLNSRVVPARRLGLTVAASHGQSTSRAQLLDAAKVLFDQSESAHRAAVADATSSAEPTRLTVVIESAQGLAASKVSKGSGAHVVYASVEVSGKEQYSVLLSDLTNPTFHARFVFDPVKPDDAVSIGTSELQKRSARSTVSGVLTLELGLHQSAASLRPPEQRSRSNSRSGLVLSTNVQQAVVALVQTLHAQVDIGLSHPTLALLDLLCDVDALPHAAWQLFLLEQLLDQASVHHTALVPLLESFAADTLFSDKAKRGPGMELKFPPVMERELLPLHRAIRLAALALQELEVLGRQPFANAIKQLSAQTQLETIVGGWVSLLSASLRNYQLVLSPTLAPPGASIDGGDMRTSPILTVALEIIRRALQLKNNGPDHALDALVLDTCTIPLREAKQLLAARITRVLAEDAERQEKASSARRSSHFAHASAAALLASSRMLLLDLQRDSLMYQTVFEQALGINIVALTIANACPAHAAEVEGFCMSSNPDILLDKSSVQLFSTLRELHVITEHARGASSCQTPMTLTLAHGHPAASTALGTLPYARHEQWISAFILAWLDSLRFKMKDWVKQALAHDRFSAVSDTHLHSSSVVDVFGGLTQATDTLSDLRWPDERMMQQVFLKLAEIVTTQITMYSELLVQNEVIGEHSPHGYVRAASGSDASMELGITSVLCVAMNNVIQAFDEMTTLREVLAAHILNPSSSAEDPVASLKPQNETNPFSFIFSEMIAETSRSLNKSLESLMRHVTTSVATGVHMHLIAMLQLLEPGAASPALTGAASNQAPLPTAVRIVSHTPACYKQADDSEAPPLQHRRTPSLDAKASHDKRSSSSGRSVAKRAVQLAKSIDWGRKRDRAAALRISQNELEAVVTPLVDFLDGTLQALTASIYQDVFRHLLQQIWLATLQAFEHVLQPDARTTSPELSAAPGKNKQPQQQQQQLQQQLQQQQQQQHSPEVTAAASGLKPKSVRKLTLRQWKALSGTLNTLLEFFNADGDGLATSVLKSARLLDLQAFVQLEATPSPMLMHEYLKQQHGKPRTLLDIPRSGSLKVDVLLRQETSTGKIVVVVDHIHGVALPSLDASGVVNAQVQACLVGAKMPDEVAEAIVGHQLPAEATLVGTEPNRLARTSVSLKSTDVYFPETLEIATTREELTQSNLSLSVWHHPLSRLGSSCAFLGEMVVSGQFLTESLSSPQAAGTPSSSQQQPPARPPPPRAQAPGRPPPPHVTSASASASANVPPSSRSNWKIHESLLPKETASGKRALQVLASRKSDALAQEFVRQRKGAVLSHTETTSAHGRASSAAASSLAASSSALSFSHNSKVHLVNNHMFRATHFNSLPQCKLCTKLLVGIGKQGYRCERCGAVCHKQCHETLPACAI</sequence>
<feature type="compositionally biased region" description="Low complexity" evidence="4">
    <location>
        <begin position="1229"/>
        <end position="1244"/>
    </location>
</feature>
<dbReference type="GO" id="GO:0099503">
    <property type="term" value="C:secretory vesicle"/>
    <property type="evidence" value="ECO:0007669"/>
    <property type="project" value="TreeGrafter"/>
</dbReference>
<feature type="compositionally biased region" description="Low complexity" evidence="4">
    <location>
        <begin position="1194"/>
        <end position="1209"/>
    </location>
</feature>
<dbReference type="Gene3D" id="1.10.357.50">
    <property type="match status" value="1"/>
</dbReference>
<dbReference type="Proteomes" id="UP000008743">
    <property type="component" value="Unassembled WGS sequence"/>
</dbReference>
<dbReference type="eggNOG" id="KOG0694">
    <property type="taxonomic scope" value="Eukaryota"/>
</dbReference>
<name>A0A0D2WJQ2_CAPO3</name>
<evidence type="ECO:0000256" key="4">
    <source>
        <dbReference type="SAM" id="MobiDB-lite"/>
    </source>
</evidence>
<dbReference type="InterPro" id="IPR002219">
    <property type="entry name" value="PKC_DAG/PE"/>
</dbReference>
<evidence type="ECO:0000256" key="3">
    <source>
        <dbReference type="ARBA" id="ARBA00022833"/>
    </source>
</evidence>
<gene>
    <name evidence="6" type="ORF">CAOG_001678</name>
</gene>
<dbReference type="SUPFAM" id="SSF57889">
    <property type="entry name" value="Cysteine-rich domain"/>
    <property type="match status" value="1"/>
</dbReference>
<dbReference type="GO" id="GO:0006887">
    <property type="term" value="P:exocytosis"/>
    <property type="evidence" value="ECO:0007669"/>
    <property type="project" value="UniProtKB-KW"/>
</dbReference>
<dbReference type="InterPro" id="IPR010439">
    <property type="entry name" value="MUN_dom"/>
</dbReference>
<dbReference type="SUPFAM" id="SSF49562">
    <property type="entry name" value="C2 domain (Calcium/lipid-binding domain, CaLB)"/>
    <property type="match status" value="1"/>
</dbReference>
<feature type="region of interest" description="Disordered" evidence="4">
    <location>
        <begin position="1193"/>
        <end position="1247"/>
    </location>
</feature>
<dbReference type="Gene3D" id="2.60.40.150">
    <property type="entry name" value="C2 domain"/>
    <property type="match status" value="1"/>
</dbReference>
<evidence type="ECO:0000313" key="6">
    <source>
        <dbReference type="EMBL" id="KJE90355.1"/>
    </source>
</evidence>
<dbReference type="PhylomeDB" id="A0A0D2WJQ2"/>
<keyword evidence="1" id="KW-0268">Exocytosis</keyword>
<feature type="region of interest" description="Disordered" evidence="4">
    <location>
        <begin position="920"/>
        <end position="967"/>
    </location>
</feature>
<dbReference type="InParanoid" id="A0A0D2WJQ2"/>
<keyword evidence="2" id="KW-0479">Metal-binding</keyword>
<dbReference type="InterPro" id="IPR052095">
    <property type="entry name" value="UNC-13_domain"/>
</dbReference>